<accession>A0ACC2E5D4</accession>
<evidence type="ECO:0000313" key="1">
    <source>
        <dbReference type="EMBL" id="KAJ7561452.1"/>
    </source>
</evidence>
<organism evidence="1 2">
    <name type="scientific">Diphasiastrum complanatum</name>
    <name type="common">Issler's clubmoss</name>
    <name type="synonym">Lycopodium complanatum</name>
    <dbReference type="NCBI Taxonomy" id="34168"/>
    <lineage>
        <taxon>Eukaryota</taxon>
        <taxon>Viridiplantae</taxon>
        <taxon>Streptophyta</taxon>
        <taxon>Embryophyta</taxon>
        <taxon>Tracheophyta</taxon>
        <taxon>Lycopodiopsida</taxon>
        <taxon>Lycopodiales</taxon>
        <taxon>Lycopodiaceae</taxon>
        <taxon>Lycopodioideae</taxon>
        <taxon>Diphasiastrum</taxon>
    </lineage>
</organism>
<gene>
    <name evidence="1" type="ORF">O6H91_03G029100</name>
</gene>
<comment type="caution">
    <text evidence="1">The sequence shown here is derived from an EMBL/GenBank/DDBJ whole genome shotgun (WGS) entry which is preliminary data.</text>
</comment>
<dbReference type="Proteomes" id="UP001162992">
    <property type="component" value="Chromosome 3"/>
</dbReference>
<keyword evidence="2" id="KW-1185">Reference proteome</keyword>
<dbReference type="EMBL" id="CM055094">
    <property type="protein sequence ID" value="KAJ7561452.1"/>
    <property type="molecule type" value="Genomic_DNA"/>
</dbReference>
<protein>
    <submittedName>
        <fullName evidence="1">Uncharacterized protein</fullName>
    </submittedName>
</protein>
<name>A0ACC2E5D4_DIPCM</name>
<reference evidence="2" key="1">
    <citation type="journal article" date="2024" name="Proc. Natl. Acad. Sci. U.S.A.">
        <title>Extraordinary preservation of gene collinearity over three hundred million years revealed in homosporous lycophytes.</title>
        <authorList>
            <person name="Li C."/>
            <person name="Wickell D."/>
            <person name="Kuo L.Y."/>
            <person name="Chen X."/>
            <person name="Nie B."/>
            <person name="Liao X."/>
            <person name="Peng D."/>
            <person name="Ji J."/>
            <person name="Jenkins J."/>
            <person name="Williams M."/>
            <person name="Shu S."/>
            <person name="Plott C."/>
            <person name="Barry K."/>
            <person name="Rajasekar S."/>
            <person name="Grimwood J."/>
            <person name="Han X."/>
            <person name="Sun S."/>
            <person name="Hou Z."/>
            <person name="He W."/>
            <person name="Dai G."/>
            <person name="Sun C."/>
            <person name="Schmutz J."/>
            <person name="Leebens-Mack J.H."/>
            <person name="Li F.W."/>
            <person name="Wang L."/>
        </authorList>
    </citation>
    <scope>NUCLEOTIDE SEQUENCE [LARGE SCALE GENOMIC DNA]</scope>
    <source>
        <strain evidence="2">cv. PW_Plant_1</strain>
    </source>
</reference>
<sequence>MNVLLWMWRVATGISLCLIMVSAVTFASVDPPATIASSPEPSGTAVSFCNTSVSFQSNSMFEQNLNILLKALLNDTPSSSDLLKEHVQGTDPDRVYGYSQCFFTSVSQANCSLCIERAVNQTSVLCPYAINATVYYDECVVRYGTRGTSPDNFEFFNPGKINDPLRQNLNKVWSLIRQEAPRTKSPVAFAYGSTPDIAFGFAQCHNLSEPDCMARFDGVIQLSPYMGGRIIAPDSFFRYENYSFFTVKLGGVTFQLLASSQSPLGLPIAPTSGNRKSAKKKSLGHVSIVIILTIVIGGAILLAVCVFLVICRKKMAPRSLEFSVEHPSASTKRFKQCPMFTYENLKDATRNFHEDNKLGKGGFGIVYKGILFDGSEVAIKHLSLGSTQGNEEFVNEVAIITTIKHKNLVKLRGCCIEGNERLLVYEYLEHKSLDLFLFGKHLLNWKARYNIAVGIARGLNYLHEESEPRILHRDIKATNVLLDMKFQPKISDFGLSRFFFDDESFVATMRLAGTRGYIAPEAATGYLTLKSDIFSFGVLLLEIVSGRKNHEISLQTNAQSTVDLASQLCKEGRPLELIDPRLDGDYHKNQAMNLIDIAMSCTQVDASIRPKMSNVVAMLLDYAKVSL</sequence>
<proteinExistence type="predicted"/>
<evidence type="ECO:0000313" key="2">
    <source>
        <dbReference type="Proteomes" id="UP001162992"/>
    </source>
</evidence>